<organism evidence="2 3">
    <name type="scientific">Planctopirus ephydatiae</name>
    <dbReference type="NCBI Taxonomy" id="2528019"/>
    <lineage>
        <taxon>Bacteria</taxon>
        <taxon>Pseudomonadati</taxon>
        <taxon>Planctomycetota</taxon>
        <taxon>Planctomycetia</taxon>
        <taxon>Planctomycetales</taxon>
        <taxon>Planctomycetaceae</taxon>
        <taxon>Planctopirus</taxon>
    </lineage>
</organism>
<dbReference type="AlphaFoldDB" id="A0A518GL70"/>
<reference evidence="2 3" key="1">
    <citation type="submission" date="2019-02" db="EMBL/GenBank/DDBJ databases">
        <title>Deep-cultivation of Planctomycetes and their phenomic and genomic characterization uncovers novel biology.</title>
        <authorList>
            <person name="Wiegand S."/>
            <person name="Jogler M."/>
            <person name="Boedeker C."/>
            <person name="Pinto D."/>
            <person name="Vollmers J."/>
            <person name="Rivas-Marin E."/>
            <person name="Kohn T."/>
            <person name="Peeters S.H."/>
            <person name="Heuer A."/>
            <person name="Rast P."/>
            <person name="Oberbeckmann S."/>
            <person name="Bunk B."/>
            <person name="Jeske O."/>
            <person name="Meyerdierks A."/>
            <person name="Storesund J.E."/>
            <person name="Kallscheuer N."/>
            <person name="Luecker S."/>
            <person name="Lage O.M."/>
            <person name="Pohl T."/>
            <person name="Merkel B.J."/>
            <person name="Hornburger P."/>
            <person name="Mueller R.-W."/>
            <person name="Bruemmer F."/>
            <person name="Labrenz M."/>
            <person name="Spormann A.M."/>
            <person name="Op den Camp H."/>
            <person name="Overmann J."/>
            <person name="Amann R."/>
            <person name="Jetten M.S.M."/>
            <person name="Mascher T."/>
            <person name="Medema M.H."/>
            <person name="Devos D.P."/>
            <person name="Kaster A.-K."/>
            <person name="Ovreas L."/>
            <person name="Rohde M."/>
            <person name="Galperin M.Y."/>
            <person name="Jogler C."/>
        </authorList>
    </citation>
    <scope>NUCLEOTIDE SEQUENCE [LARGE SCALE GENOMIC DNA]</scope>
    <source>
        <strain evidence="2 3">Spb1</strain>
    </source>
</reference>
<gene>
    <name evidence="2" type="ORF">Spb1_13060</name>
</gene>
<protein>
    <submittedName>
        <fullName evidence="2">Uncharacterized protein</fullName>
    </submittedName>
</protein>
<accession>A0A518GL70</accession>
<proteinExistence type="predicted"/>
<evidence type="ECO:0000313" key="2">
    <source>
        <dbReference type="EMBL" id="QDV29402.1"/>
    </source>
</evidence>
<name>A0A518GL70_9PLAN</name>
<dbReference type="KEGG" id="peh:Spb1_13060"/>
<keyword evidence="3" id="KW-1185">Reference proteome</keyword>
<dbReference type="Proteomes" id="UP000315349">
    <property type="component" value="Chromosome"/>
</dbReference>
<feature type="region of interest" description="Disordered" evidence="1">
    <location>
        <begin position="1"/>
        <end position="40"/>
    </location>
</feature>
<sequence length="71" mass="7492">MRSRSKSDDAVTVPGEAVGKEGSQAIPDKHSDSLRGGKTAADLKPRSATILFIIFHSEKIKVAGPFSLVAL</sequence>
<evidence type="ECO:0000256" key="1">
    <source>
        <dbReference type="SAM" id="MobiDB-lite"/>
    </source>
</evidence>
<evidence type="ECO:0000313" key="3">
    <source>
        <dbReference type="Proteomes" id="UP000315349"/>
    </source>
</evidence>
<feature type="compositionally biased region" description="Basic and acidic residues" evidence="1">
    <location>
        <begin position="27"/>
        <end position="40"/>
    </location>
</feature>
<dbReference type="EMBL" id="CP036299">
    <property type="protein sequence ID" value="QDV29402.1"/>
    <property type="molecule type" value="Genomic_DNA"/>
</dbReference>